<gene>
    <name evidence="5" type="ORF">NS319_16030</name>
</gene>
<dbReference type="PANTHER" id="PTHR43300:SF11">
    <property type="entry name" value="ACETYLTRANSFERASE RV3034C-RELATED"/>
    <property type="match status" value="1"/>
</dbReference>
<keyword evidence="2 5" id="KW-0808">Transferase</keyword>
<dbReference type="AlphaFoldDB" id="A0A147HT60"/>
<dbReference type="InterPro" id="IPR050179">
    <property type="entry name" value="Trans_hexapeptide_repeat"/>
</dbReference>
<protein>
    <submittedName>
        <fullName evidence="5">Acetyltransferase</fullName>
    </submittedName>
</protein>
<dbReference type="GO" id="GO:0016746">
    <property type="term" value="F:acyltransferase activity"/>
    <property type="evidence" value="ECO:0007669"/>
    <property type="project" value="UniProtKB-KW"/>
</dbReference>
<evidence type="ECO:0000256" key="3">
    <source>
        <dbReference type="ARBA" id="ARBA00022737"/>
    </source>
</evidence>
<dbReference type="InterPro" id="IPR011004">
    <property type="entry name" value="Trimer_LpxA-like_sf"/>
</dbReference>
<evidence type="ECO:0000256" key="2">
    <source>
        <dbReference type="ARBA" id="ARBA00022679"/>
    </source>
</evidence>
<dbReference type="Pfam" id="PF14602">
    <property type="entry name" value="Hexapep_2"/>
    <property type="match status" value="1"/>
</dbReference>
<dbReference type="PANTHER" id="PTHR43300">
    <property type="entry name" value="ACETYLTRANSFERASE"/>
    <property type="match status" value="1"/>
</dbReference>
<sequence length="160" mass="17912">MASLNKFLWLQRALIRARIYYYNRVWGMSLHPTVRMSMTAKFDRTYPRGMHIGERTYVAFGAAILTHDMTRGMYVDTVIGRYCFIGAKSIIMPGIRIGDESIVAAGAVVTKDVPPRCIVAGNPAQIVRRDIEVGHYGRFRSVDAPKPVVDDVAEPSLQHG</sequence>
<comment type="caution">
    <text evidence="5">The sequence shown here is derived from an EMBL/GenBank/DDBJ whole genome shotgun (WGS) entry which is preliminary data.</text>
</comment>
<accession>A0A147HT60</accession>
<dbReference type="PROSITE" id="PS00101">
    <property type="entry name" value="HEXAPEP_TRANSFERASES"/>
    <property type="match status" value="1"/>
</dbReference>
<evidence type="ECO:0000313" key="5">
    <source>
        <dbReference type="EMBL" id="KTT67998.1"/>
    </source>
</evidence>
<evidence type="ECO:0000256" key="1">
    <source>
        <dbReference type="ARBA" id="ARBA00007274"/>
    </source>
</evidence>
<dbReference type="InterPro" id="IPR001451">
    <property type="entry name" value="Hexapep"/>
</dbReference>
<dbReference type="SUPFAM" id="SSF51161">
    <property type="entry name" value="Trimeric LpxA-like enzymes"/>
    <property type="match status" value="1"/>
</dbReference>
<dbReference type="Proteomes" id="UP000072867">
    <property type="component" value="Unassembled WGS sequence"/>
</dbReference>
<keyword evidence="3" id="KW-0677">Repeat</keyword>
<reference evidence="5 6" key="1">
    <citation type="journal article" date="2016" name="Front. Microbiol.">
        <title>Genomic Resource of Rice Seed Associated Bacteria.</title>
        <authorList>
            <person name="Midha S."/>
            <person name="Bansal K."/>
            <person name="Sharma S."/>
            <person name="Kumar N."/>
            <person name="Patil P.P."/>
            <person name="Chaudhry V."/>
            <person name="Patil P.B."/>
        </authorList>
    </citation>
    <scope>NUCLEOTIDE SEQUENCE [LARGE SCALE GENOMIC DNA]</scope>
    <source>
        <strain evidence="5 6">NS319</strain>
    </source>
</reference>
<dbReference type="Gene3D" id="2.160.10.10">
    <property type="entry name" value="Hexapeptide repeat proteins"/>
    <property type="match status" value="1"/>
</dbReference>
<organism evidence="5 6">
    <name type="scientific">Sphingomonas sanguinis</name>
    <dbReference type="NCBI Taxonomy" id="33051"/>
    <lineage>
        <taxon>Bacteria</taxon>
        <taxon>Pseudomonadati</taxon>
        <taxon>Pseudomonadota</taxon>
        <taxon>Alphaproteobacteria</taxon>
        <taxon>Sphingomonadales</taxon>
        <taxon>Sphingomonadaceae</taxon>
        <taxon>Sphingomonas</taxon>
    </lineage>
</organism>
<proteinExistence type="inferred from homology"/>
<comment type="similarity">
    <text evidence="1">Belongs to the transferase hexapeptide repeat family.</text>
</comment>
<dbReference type="CDD" id="cd04647">
    <property type="entry name" value="LbH_MAT_like"/>
    <property type="match status" value="1"/>
</dbReference>
<dbReference type="PATRIC" id="fig|33051.3.peg.708"/>
<keyword evidence="4" id="KW-0012">Acyltransferase</keyword>
<dbReference type="RefSeq" id="WP_058734500.1">
    <property type="nucleotide sequence ID" value="NZ_LDTD01000134.1"/>
</dbReference>
<dbReference type="InterPro" id="IPR018357">
    <property type="entry name" value="Hexapep_transf_CS"/>
</dbReference>
<dbReference type="EMBL" id="LDTD01000134">
    <property type="protein sequence ID" value="KTT67998.1"/>
    <property type="molecule type" value="Genomic_DNA"/>
</dbReference>
<evidence type="ECO:0000256" key="4">
    <source>
        <dbReference type="ARBA" id="ARBA00023315"/>
    </source>
</evidence>
<evidence type="ECO:0000313" key="6">
    <source>
        <dbReference type="Proteomes" id="UP000072867"/>
    </source>
</evidence>
<dbReference type="STRING" id="33051.SB4_13575"/>
<name>A0A147HT60_9SPHN</name>